<keyword evidence="2" id="KW-1185">Reference proteome</keyword>
<proteinExistence type="predicted"/>
<evidence type="ECO:0000313" key="2">
    <source>
        <dbReference type="Proteomes" id="UP000008854"/>
    </source>
</evidence>
<accession>G4V7E7</accession>
<keyword evidence="1" id="KW-0472">Membrane</keyword>
<sequence>MNANVNAMPNSYARTSGMTELILRTVIWVMRISHTILIHYQIQLINSVSPNGNVINPFAKKL</sequence>
<reference evidence="3" key="2">
    <citation type="submission" date="2018-12" db="UniProtKB">
        <authorList>
            <consortium name="WormBaseParasite"/>
        </authorList>
    </citation>
    <scope>IDENTIFICATION</scope>
    <source>
        <strain evidence="3">Puerto Rican</strain>
    </source>
</reference>
<evidence type="ECO:0000313" key="3">
    <source>
        <dbReference type="WBParaSite" id="Smp_041320.1"/>
    </source>
</evidence>
<keyword evidence="1" id="KW-0812">Transmembrane</keyword>
<protein>
    <submittedName>
        <fullName evidence="3">Uncharacterized protein</fullName>
    </submittedName>
</protein>
<dbReference type="AlphaFoldDB" id="G4V7E7"/>
<dbReference type="GeneID" id="8344040"/>
<dbReference type="WBParaSite" id="Smp_041320.1">
    <property type="protein sequence ID" value="Smp_041320.1"/>
    <property type="gene ID" value="Smp_041320"/>
</dbReference>
<dbReference type="RefSeq" id="XP_018648816.1">
    <property type="nucleotide sequence ID" value="XM_018794400.1"/>
</dbReference>
<evidence type="ECO:0000256" key="1">
    <source>
        <dbReference type="SAM" id="Phobius"/>
    </source>
</evidence>
<keyword evidence="1" id="KW-1133">Transmembrane helix</keyword>
<dbReference type="HOGENOM" id="CLU_2906884_0_0_1"/>
<dbReference type="KEGG" id="smm:Smp_041320"/>
<reference evidence="2" key="1">
    <citation type="journal article" date="2012" name="PLoS Negl. Trop. Dis.">
        <title>A systematically improved high quality genome and transcriptome of the human blood fluke Schistosoma mansoni.</title>
        <authorList>
            <person name="Protasio A.V."/>
            <person name="Tsai I.J."/>
            <person name="Babbage A."/>
            <person name="Nichol S."/>
            <person name="Hunt M."/>
            <person name="Aslett M.A."/>
            <person name="De Silva N."/>
            <person name="Velarde G.S."/>
            <person name="Anderson T.J."/>
            <person name="Clark R.C."/>
            <person name="Davidson C."/>
            <person name="Dillon G.P."/>
            <person name="Holroyd N.E."/>
            <person name="LoVerde P.T."/>
            <person name="Lloyd C."/>
            <person name="McQuillan J."/>
            <person name="Oliveira G."/>
            <person name="Otto T.D."/>
            <person name="Parker-Manuel S.J."/>
            <person name="Quail M.A."/>
            <person name="Wilson R.A."/>
            <person name="Zerlotini A."/>
            <person name="Dunne D.W."/>
            <person name="Berriman M."/>
        </authorList>
    </citation>
    <scope>NUCLEOTIDE SEQUENCE [LARGE SCALE GENOMIC DNA]</scope>
    <source>
        <strain evidence="2">Puerto Rican</strain>
    </source>
</reference>
<feature type="transmembrane region" description="Helical" evidence="1">
    <location>
        <begin position="21"/>
        <end position="42"/>
    </location>
</feature>
<organism evidence="2 3">
    <name type="scientific">Schistosoma mansoni</name>
    <name type="common">Blood fluke</name>
    <dbReference type="NCBI Taxonomy" id="6183"/>
    <lineage>
        <taxon>Eukaryota</taxon>
        <taxon>Metazoa</taxon>
        <taxon>Spiralia</taxon>
        <taxon>Lophotrochozoa</taxon>
        <taxon>Platyhelminthes</taxon>
        <taxon>Trematoda</taxon>
        <taxon>Digenea</taxon>
        <taxon>Strigeidida</taxon>
        <taxon>Schistosomatoidea</taxon>
        <taxon>Schistosomatidae</taxon>
        <taxon>Schistosoma</taxon>
    </lineage>
</organism>
<name>G4V7E7_SCHMA</name>
<dbReference type="CTD" id="8344040"/>
<dbReference type="InParanoid" id="G4V7E7"/>
<dbReference type="Proteomes" id="UP000008854">
    <property type="component" value="Unassembled WGS sequence"/>
</dbReference>